<reference evidence="21" key="3">
    <citation type="submission" date="2016-11" db="EMBL/GenBank/DDBJ databases">
        <authorList>
            <person name="Varghese N."/>
            <person name="Submissions S."/>
        </authorList>
    </citation>
    <scope>NUCLEOTIDE SEQUENCE</scope>
    <source>
        <strain evidence="21">DSM 1682</strain>
    </source>
</reference>
<name>A0A0X1U886_ANAPI</name>
<feature type="transmembrane region" description="Helical" evidence="19">
    <location>
        <begin position="129"/>
        <end position="151"/>
    </location>
</feature>
<evidence type="ECO:0000256" key="2">
    <source>
        <dbReference type="ARBA" id="ARBA00004651"/>
    </source>
</evidence>
<evidence type="ECO:0000256" key="11">
    <source>
        <dbReference type="ARBA" id="ARBA00022692"/>
    </source>
</evidence>
<evidence type="ECO:0000256" key="16">
    <source>
        <dbReference type="ARBA" id="ARBA00023209"/>
    </source>
</evidence>
<feature type="transmembrane region" description="Helical" evidence="19">
    <location>
        <begin position="76"/>
        <end position="94"/>
    </location>
</feature>
<gene>
    <name evidence="20" type="primary">cdsA</name>
    <name evidence="20" type="ORF">CPRO_15630</name>
    <name evidence="21" type="ORF">SAMN02745151_01374</name>
</gene>
<dbReference type="EMBL" id="FQUA01000004">
    <property type="protein sequence ID" value="SHE64825.1"/>
    <property type="molecule type" value="Genomic_DNA"/>
</dbReference>
<accession>A0A0X1U886</accession>
<dbReference type="EC" id="2.7.7.41" evidence="6 18"/>
<dbReference type="GO" id="GO:0004605">
    <property type="term" value="F:phosphatidate cytidylyltransferase activity"/>
    <property type="evidence" value="ECO:0007669"/>
    <property type="project" value="UniProtKB-EC"/>
</dbReference>
<evidence type="ECO:0000313" key="21">
    <source>
        <dbReference type="EMBL" id="SHE64825.1"/>
    </source>
</evidence>
<comment type="pathway">
    <text evidence="3 18">Phospholipid metabolism; CDP-diacylglycerol biosynthesis; CDP-diacylglycerol from sn-glycerol 3-phosphate: step 3/3.</text>
</comment>
<evidence type="ECO:0000313" key="20">
    <source>
        <dbReference type="EMBL" id="AMJ41156.1"/>
    </source>
</evidence>
<comment type="pathway">
    <text evidence="4">Lipid metabolism.</text>
</comment>
<reference evidence="22" key="2">
    <citation type="submission" date="2016-01" db="EMBL/GenBank/DDBJ databases">
        <authorList>
            <person name="Poehlein A."/>
            <person name="Schlien K."/>
            <person name="Gottschalk G."/>
            <person name="Buckel W."/>
            <person name="Daniel R."/>
        </authorList>
    </citation>
    <scope>NUCLEOTIDE SEQUENCE [LARGE SCALE GENOMIC DNA]</scope>
    <source>
        <strain evidence="22">X2</strain>
    </source>
</reference>
<evidence type="ECO:0000256" key="19">
    <source>
        <dbReference type="SAM" id="Phobius"/>
    </source>
</evidence>
<evidence type="ECO:0000256" key="10">
    <source>
        <dbReference type="ARBA" id="ARBA00022679"/>
    </source>
</evidence>
<evidence type="ECO:0000313" key="22">
    <source>
        <dbReference type="Proteomes" id="UP000068026"/>
    </source>
</evidence>
<comment type="similarity">
    <text evidence="5 18">Belongs to the CDS family.</text>
</comment>
<dbReference type="Proteomes" id="UP000184204">
    <property type="component" value="Unassembled WGS sequence"/>
</dbReference>
<feature type="transmembrane region" description="Helical" evidence="19">
    <location>
        <begin position="106"/>
        <end position="123"/>
    </location>
</feature>
<evidence type="ECO:0000256" key="17">
    <source>
        <dbReference type="ARBA" id="ARBA00023264"/>
    </source>
</evidence>
<feature type="transmembrane region" description="Helical" evidence="19">
    <location>
        <begin position="202"/>
        <end position="225"/>
    </location>
</feature>
<evidence type="ECO:0000256" key="9">
    <source>
        <dbReference type="ARBA" id="ARBA00022516"/>
    </source>
</evidence>
<dbReference type="InterPro" id="IPR000374">
    <property type="entry name" value="PC_trans"/>
</dbReference>
<evidence type="ECO:0000313" key="23">
    <source>
        <dbReference type="Proteomes" id="UP000184204"/>
    </source>
</evidence>
<proteinExistence type="inferred from homology"/>
<evidence type="ECO:0000256" key="7">
    <source>
        <dbReference type="ARBA" id="ARBA00019373"/>
    </source>
</evidence>
<dbReference type="KEGG" id="cpro:CPRO_15630"/>
<dbReference type="Proteomes" id="UP000068026">
    <property type="component" value="Chromosome"/>
</dbReference>
<evidence type="ECO:0000256" key="6">
    <source>
        <dbReference type="ARBA" id="ARBA00012487"/>
    </source>
</evidence>
<reference evidence="20 22" key="1">
    <citation type="journal article" date="2016" name="Genome Announc.">
        <title>Complete Genome Sequence of the Amino Acid-Fermenting Clostridium propionicum X2 (DSM 1682).</title>
        <authorList>
            <person name="Poehlein A."/>
            <person name="Schlien K."/>
            <person name="Chowdhury N.P."/>
            <person name="Gottschalk G."/>
            <person name="Buckel W."/>
            <person name="Daniel R."/>
        </authorList>
    </citation>
    <scope>NUCLEOTIDE SEQUENCE [LARGE SCALE GENOMIC DNA]</scope>
    <source>
        <strain evidence="20 22">X2</strain>
    </source>
</reference>
<reference evidence="23" key="4">
    <citation type="submission" date="2016-11" db="EMBL/GenBank/DDBJ databases">
        <authorList>
            <person name="Jaros S."/>
            <person name="Januszkiewicz K."/>
            <person name="Wedrychowicz H."/>
        </authorList>
    </citation>
    <scope>NUCLEOTIDE SEQUENCE [LARGE SCALE GENOMIC DNA]</scope>
    <source>
        <strain evidence="23">DSM 1682</strain>
    </source>
</reference>
<dbReference type="PANTHER" id="PTHR46382">
    <property type="entry name" value="PHOSPHATIDATE CYTIDYLYLTRANSFERASE"/>
    <property type="match status" value="1"/>
</dbReference>
<evidence type="ECO:0000256" key="1">
    <source>
        <dbReference type="ARBA" id="ARBA00001698"/>
    </source>
</evidence>
<dbReference type="PROSITE" id="PS01315">
    <property type="entry name" value="CDS"/>
    <property type="match status" value="1"/>
</dbReference>
<protein>
    <recommendedName>
        <fullName evidence="7 18">Phosphatidate cytidylyltransferase</fullName>
        <ecNumber evidence="6 18">2.7.7.41</ecNumber>
    </recommendedName>
</protein>
<dbReference type="RefSeq" id="WP_066049886.1">
    <property type="nucleotide sequence ID" value="NZ_CP014223.1"/>
</dbReference>
<dbReference type="GO" id="GO:0005886">
    <property type="term" value="C:plasma membrane"/>
    <property type="evidence" value="ECO:0007669"/>
    <property type="project" value="UniProtKB-SubCell"/>
</dbReference>
<keyword evidence="9" id="KW-0444">Lipid biosynthesis</keyword>
<evidence type="ECO:0000256" key="18">
    <source>
        <dbReference type="RuleBase" id="RU003938"/>
    </source>
</evidence>
<dbReference type="Pfam" id="PF01148">
    <property type="entry name" value="CTP_transf_1"/>
    <property type="match status" value="1"/>
</dbReference>
<keyword evidence="14" id="KW-0443">Lipid metabolism</keyword>
<keyword evidence="22" id="KW-1185">Reference proteome</keyword>
<feature type="transmembrane region" description="Helical" evidence="19">
    <location>
        <begin position="12"/>
        <end position="38"/>
    </location>
</feature>
<evidence type="ECO:0000256" key="15">
    <source>
        <dbReference type="ARBA" id="ARBA00023136"/>
    </source>
</evidence>
<evidence type="ECO:0000256" key="5">
    <source>
        <dbReference type="ARBA" id="ARBA00010185"/>
    </source>
</evidence>
<keyword evidence="10 18" id="KW-0808">Transferase</keyword>
<feature type="transmembrane region" description="Helical" evidence="19">
    <location>
        <begin position="50"/>
        <end position="70"/>
    </location>
</feature>
<keyword evidence="13 19" id="KW-1133">Transmembrane helix</keyword>
<evidence type="ECO:0000256" key="8">
    <source>
        <dbReference type="ARBA" id="ARBA00022475"/>
    </source>
</evidence>
<organism evidence="21 23">
    <name type="scientific">Anaerotignum propionicum DSM 1682</name>
    <dbReference type="NCBI Taxonomy" id="991789"/>
    <lineage>
        <taxon>Bacteria</taxon>
        <taxon>Bacillati</taxon>
        <taxon>Bacillota</taxon>
        <taxon>Clostridia</taxon>
        <taxon>Lachnospirales</taxon>
        <taxon>Anaerotignaceae</taxon>
        <taxon>Anaerotignum</taxon>
    </lineage>
</organism>
<dbReference type="PANTHER" id="PTHR46382:SF1">
    <property type="entry name" value="PHOSPHATIDATE CYTIDYLYLTRANSFERASE"/>
    <property type="match status" value="1"/>
</dbReference>
<keyword evidence="8" id="KW-1003">Cell membrane</keyword>
<keyword evidence="17" id="KW-1208">Phospholipid metabolism</keyword>
<dbReference type="AlphaFoldDB" id="A0A0X1U886"/>
<keyword evidence="11 18" id="KW-0812">Transmembrane</keyword>
<evidence type="ECO:0000256" key="14">
    <source>
        <dbReference type="ARBA" id="ARBA00023098"/>
    </source>
</evidence>
<dbReference type="EMBL" id="CP014223">
    <property type="protein sequence ID" value="AMJ41156.1"/>
    <property type="molecule type" value="Genomic_DNA"/>
</dbReference>
<evidence type="ECO:0000256" key="13">
    <source>
        <dbReference type="ARBA" id="ARBA00022989"/>
    </source>
</evidence>
<comment type="subcellular location">
    <subcellularLocation>
        <location evidence="2">Cell membrane</location>
        <topology evidence="2">Multi-pass membrane protein</topology>
    </subcellularLocation>
</comment>
<feature type="transmembrane region" description="Helical" evidence="19">
    <location>
        <begin position="246"/>
        <end position="268"/>
    </location>
</feature>
<dbReference type="OrthoDB" id="9799199at2"/>
<keyword evidence="12 18" id="KW-0548">Nucleotidyltransferase</keyword>
<sequence>MKTRIISAVALLPFLIFVVASGGFWLKASVIILGLIGMHEFYRAFSKENAGLHIIGYVFALYYGLFMEQIINENNYFNIFVSFFLVVLLVYTVVCHDKTNALQGMTGFFGFFYAFFLLSHIYLIREFAYGQQLVWLAFIAAFGCDTGAYFIGVNFGKHKLIPSLSPKKTIEGAIGGILTATLLSLAYGLWIGNVVVFEDVNLLLLCGLAGFFGSFLAQIGDLAASAMKRINGIKDFGKLIPGHGGVLDRFDSVILTAPALYYIMFFLIKAKP</sequence>
<keyword evidence="16" id="KW-0594">Phospholipid biosynthesis</keyword>
<evidence type="ECO:0000256" key="12">
    <source>
        <dbReference type="ARBA" id="ARBA00022695"/>
    </source>
</evidence>
<dbReference type="GO" id="GO:0016024">
    <property type="term" value="P:CDP-diacylglycerol biosynthetic process"/>
    <property type="evidence" value="ECO:0007669"/>
    <property type="project" value="UniProtKB-UniPathway"/>
</dbReference>
<evidence type="ECO:0000256" key="4">
    <source>
        <dbReference type="ARBA" id="ARBA00005189"/>
    </source>
</evidence>
<feature type="transmembrane region" description="Helical" evidence="19">
    <location>
        <begin position="172"/>
        <end position="190"/>
    </location>
</feature>
<keyword evidence="15 19" id="KW-0472">Membrane</keyword>
<evidence type="ECO:0000256" key="3">
    <source>
        <dbReference type="ARBA" id="ARBA00005119"/>
    </source>
</evidence>
<comment type="catalytic activity">
    <reaction evidence="1 18">
        <text>a 1,2-diacyl-sn-glycero-3-phosphate + CTP + H(+) = a CDP-1,2-diacyl-sn-glycerol + diphosphate</text>
        <dbReference type="Rhea" id="RHEA:16229"/>
        <dbReference type="ChEBI" id="CHEBI:15378"/>
        <dbReference type="ChEBI" id="CHEBI:33019"/>
        <dbReference type="ChEBI" id="CHEBI:37563"/>
        <dbReference type="ChEBI" id="CHEBI:58332"/>
        <dbReference type="ChEBI" id="CHEBI:58608"/>
        <dbReference type="EC" id="2.7.7.41"/>
    </reaction>
</comment>